<protein>
    <recommendedName>
        <fullName evidence="8">HipA domain-containing protein</fullName>
    </recommendedName>
</protein>
<keyword evidence="7" id="KW-1185">Reference proteome</keyword>
<evidence type="ECO:0000259" key="4">
    <source>
        <dbReference type="Pfam" id="PF07804"/>
    </source>
</evidence>
<keyword evidence="3" id="KW-0418">Kinase</keyword>
<reference evidence="6 7" key="1">
    <citation type="submission" date="2011-04" db="EMBL/GenBank/DDBJ databases">
        <title>The Genome Sequence of Dysgonomonas mossii DSM 22836.</title>
        <authorList>
            <consortium name="The Broad Institute Genome Sequencing Platform"/>
            <person name="Earl A."/>
            <person name="Ward D."/>
            <person name="Feldgarden M."/>
            <person name="Gevers D."/>
            <person name="Pudlo N."/>
            <person name="Martens E."/>
            <person name="Allen-Vercoe E."/>
            <person name="Young S.K."/>
            <person name="Zeng Q."/>
            <person name="Gargeya S."/>
            <person name="Fitzgerald M."/>
            <person name="Haas B."/>
            <person name="Abouelleil A."/>
            <person name="Alvarado L."/>
            <person name="Arachchi H.M."/>
            <person name="Berlin A."/>
            <person name="Brown A."/>
            <person name="Chapman S.B."/>
            <person name="Chen Z."/>
            <person name="Dunbar C."/>
            <person name="Freedman E."/>
            <person name="Gearin G."/>
            <person name="Gellesch M."/>
            <person name="Goldberg J."/>
            <person name="Griggs A."/>
            <person name="Gujja S."/>
            <person name="Heiman D."/>
            <person name="Howarth C."/>
            <person name="Larson L."/>
            <person name="Lui A."/>
            <person name="MacDonald P.J.P."/>
            <person name="Mehta T."/>
            <person name="Montmayeur A."/>
            <person name="Murphy C."/>
            <person name="Neiman D."/>
            <person name="Pearson M."/>
            <person name="Priest M."/>
            <person name="Roberts A."/>
            <person name="Saif S."/>
            <person name="Shea T."/>
            <person name="Shenoy N."/>
            <person name="Sisk P."/>
            <person name="Stolte C."/>
            <person name="Sykes S."/>
            <person name="Yandava C."/>
            <person name="Wortman J."/>
            <person name="Nusbaum C."/>
            <person name="Birren B."/>
        </authorList>
    </citation>
    <scope>NUCLEOTIDE SEQUENCE [LARGE SCALE GENOMIC DNA]</scope>
    <source>
        <strain evidence="6 7">DSM 22836</strain>
    </source>
</reference>
<dbReference type="Gene3D" id="1.10.1070.20">
    <property type="match status" value="1"/>
</dbReference>
<dbReference type="RefSeq" id="WP_006843690.1">
    <property type="nucleotide sequence ID" value="NZ_AQWJ01000009.1"/>
</dbReference>
<feature type="domain" description="HipA N-terminal subdomain 1" evidence="5">
    <location>
        <begin position="8"/>
        <end position="114"/>
    </location>
</feature>
<organism evidence="6 7">
    <name type="scientific">Dysgonomonas mossii DSM 22836</name>
    <dbReference type="NCBI Taxonomy" id="742767"/>
    <lineage>
        <taxon>Bacteria</taxon>
        <taxon>Pseudomonadati</taxon>
        <taxon>Bacteroidota</taxon>
        <taxon>Bacteroidia</taxon>
        <taxon>Bacteroidales</taxon>
        <taxon>Dysgonomonadaceae</taxon>
        <taxon>Dysgonomonas</taxon>
    </lineage>
</organism>
<keyword evidence="2" id="KW-0808">Transferase</keyword>
<feature type="domain" description="HipA-like C-terminal" evidence="4">
    <location>
        <begin position="158"/>
        <end position="357"/>
    </location>
</feature>
<dbReference type="InterPro" id="IPR017508">
    <property type="entry name" value="HipA_N1"/>
</dbReference>
<dbReference type="InterPro" id="IPR052028">
    <property type="entry name" value="HipA_Ser/Thr_kinase"/>
</dbReference>
<evidence type="ECO:0000313" key="6">
    <source>
        <dbReference type="EMBL" id="EGK06056.1"/>
    </source>
</evidence>
<evidence type="ECO:0008006" key="8">
    <source>
        <dbReference type="Google" id="ProtNLM"/>
    </source>
</evidence>
<evidence type="ECO:0000256" key="1">
    <source>
        <dbReference type="ARBA" id="ARBA00010164"/>
    </source>
</evidence>
<dbReference type="PANTHER" id="PTHR37419">
    <property type="entry name" value="SERINE/THREONINE-PROTEIN KINASE TOXIN HIPA"/>
    <property type="match status" value="1"/>
</dbReference>
<gene>
    <name evidence="6" type="ORF">HMPREF9456_02320</name>
</gene>
<dbReference type="PANTHER" id="PTHR37419:SF8">
    <property type="entry name" value="TOXIN YJJJ"/>
    <property type="match status" value="1"/>
</dbReference>
<evidence type="ECO:0000256" key="2">
    <source>
        <dbReference type="ARBA" id="ARBA00022679"/>
    </source>
</evidence>
<evidence type="ECO:0000256" key="3">
    <source>
        <dbReference type="ARBA" id="ARBA00022777"/>
    </source>
</evidence>
<dbReference type="OrthoDB" id="9805913at2"/>
<dbReference type="InterPro" id="IPR012893">
    <property type="entry name" value="HipA-like_C"/>
</dbReference>
<dbReference type="GO" id="GO:0004674">
    <property type="term" value="F:protein serine/threonine kinase activity"/>
    <property type="evidence" value="ECO:0007669"/>
    <property type="project" value="TreeGrafter"/>
</dbReference>
<dbReference type="eggNOG" id="COG3550">
    <property type="taxonomic scope" value="Bacteria"/>
</dbReference>
<dbReference type="GO" id="GO:0005829">
    <property type="term" value="C:cytosol"/>
    <property type="evidence" value="ECO:0007669"/>
    <property type="project" value="TreeGrafter"/>
</dbReference>
<dbReference type="EMBL" id="ADLW01000010">
    <property type="protein sequence ID" value="EGK06056.1"/>
    <property type="molecule type" value="Genomic_DNA"/>
</dbReference>
<sequence>MNEVKVIEVFMNDTKVGRIALTPDSLCAFEYDAAYLVSGSSISPFNLPLKKEVFIAKRTPFDGGFGVFDDSLPDGWGNLILDRYLKSKGINPHKLTLLQRLALIGSTGRGALEYRPDYSESALDEIINFDNLATEAEKILTTDYEGDSLDTLYKYGGSSGGARPKVFVKSGGKEWLVKFKATMDPANVGEIEYQYSLLAQKCGIKMPETRLFEGKYFGVERFDRTSHGKIHTVSAAGLLNADYRVPCLDYGDLLQLCHILTKNMEEVYDLFRQMVFNVVIKNRDDHAKNFSFQLINGEWKLSPAYDLLPSSGFNGFHTTTINNNGEPTTDDMMTVALKVGLNKQRSTEIIEEINTIVRETRI</sequence>
<proteinExistence type="inferred from homology"/>
<comment type="similarity">
    <text evidence="1">Belongs to the HipA Ser/Thr kinase family.</text>
</comment>
<dbReference type="STRING" id="742767.HMPREF9456_02320"/>
<dbReference type="AlphaFoldDB" id="F8X1S2"/>
<comment type="caution">
    <text evidence="6">The sequence shown here is derived from an EMBL/GenBank/DDBJ whole genome shotgun (WGS) entry which is preliminary data.</text>
</comment>
<name>F8X1S2_9BACT</name>
<accession>F8X1S2</accession>
<dbReference type="Pfam" id="PF13657">
    <property type="entry name" value="Couple_hipA"/>
    <property type="match status" value="1"/>
</dbReference>
<dbReference type="HOGENOM" id="CLU_041102_1_0_10"/>
<evidence type="ECO:0000259" key="5">
    <source>
        <dbReference type="Pfam" id="PF13657"/>
    </source>
</evidence>
<dbReference type="Proteomes" id="UP000006420">
    <property type="component" value="Unassembled WGS sequence"/>
</dbReference>
<evidence type="ECO:0000313" key="7">
    <source>
        <dbReference type="Proteomes" id="UP000006420"/>
    </source>
</evidence>
<dbReference type="GeneID" id="78082948"/>
<dbReference type="Pfam" id="PF07804">
    <property type="entry name" value="HipA_C"/>
    <property type="match status" value="1"/>
</dbReference>